<evidence type="ECO:0000256" key="15">
    <source>
        <dbReference type="ARBA" id="ARBA00030897"/>
    </source>
</evidence>
<keyword evidence="10" id="KW-0906">Nuclear pore complex</keyword>
<dbReference type="Proteomes" id="UP000694569">
    <property type="component" value="Unplaced"/>
</dbReference>
<keyword evidence="4" id="KW-0813">Transport</keyword>
<keyword evidence="11" id="KW-0539">Nucleus</keyword>
<comment type="function">
    <text evidence="12">Required for the export of mRNAs containing poly(A) tails from the nucleus into the cytoplasm. May be involved in the terminal step of the mRNA transport through the nuclear pore complex (NPC).</text>
</comment>
<evidence type="ECO:0000256" key="6">
    <source>
        <dbReference type="ARBA" id="ARBA00022816"/>
    </source>
</evidence>
<dbReference type="GO" id="GO:0005543">
    <property type="term" value="F:phospholipid binding"/>
    <property type="evidence" value="ECO:0007669"/>
    <property type="project" value="TreeGrafter"/>
</dbReference>
<dbReference type="GO" id="GO:0005737">
    <property type="term" value="C:cytoplasm"/>
    <property type="evidence" value="ECO:0007669"/>
    <property type="project" value="UniProtKB-SubCell"/>
</dbReference>
<evidence type="ECO:0000256" key="3">
    <source>
        <dbReference type="ARBA" id="ARBA00011056"/>
    </source>
</evidence>
<dbReference type="GO" id="GO:0016973">
    <property type="term" value="P:poly(A)+ mRNA export from nucleus"/>
    <property type="evidence" value="ECO:0007669"/>
    <property type="project" value="InterPro"/>
</dbReference>
<dbReference type="Pfam" id="PF07817">
    <property type="entry name" value="GLE1"/>
    <property type="match status" value="1"/>
</dbReference>
<proteinExistence type="inferred from homology"/>
<organism evidence="18 19">
    <name type="scientific">Leptobrachium leishanense</name>
    <name type="common">Leishan spiny toad</name>
    <dbReference type="NCBI Taxonomy" id="445787"/>
    <lineage>
        <taxon>Eukaryota</taxon>
        <taxon>Metazoa</taxon>
        <taxon>Chordata</taxon>
        <taxon>Craniata</taxon>
        <taxon>Vertebrata</taxon>
        <taxon>Euteleostomi</taxon>
        <taxon>Amphibia</taxon>
        <taxon>Batrachia</taxon>
        <taxon>Anura</taxon>
        <taxon>Pelobatoidea</taxon>
        <taxon>Megophryidae</taxon>
        <taxon>Leptobrachium</taxon>
    </lineage>
</organism>
<dbReference type="GeneTree" id="ENSGT00390000012903"/>
<evidence type="ECO:0000256" key="5">
    <source>
        <dbReference type="ARBA" id="ARBA00022490"/>
    </source>
</evidence>
<feature type="coiled-coil region" evidence="17">
    <location>
        <begin position="25"/>
        <end position="53"/>
    </location>
</feature>
<dbReference type="AlphaFoldDB" id="A0A8C5Q8W5"/>
<evidence type="ECO:0000256" key="4">
    <source>
        <dbReference type="ARBA" id="ARBA00022448"/>
    </source>
</evidence>
<name>A0A8C5Q8W5_9ANUR</name>
<comment type="subcellular location">
    <subcellularLocation>
        <location evidence="1">Cytoplasm</location>
    </subcellularLocation>
    <subcellularLocation>
        <location evidence="2">Nucleus</location>
        <location evidence="2">Nuclear pore complex</location>
    </subcellularLocation>
</comment>
<evidence type="ECO:0000256" key="1">
    <source>
        <dbReference type="ARBA" id="ARBA00004496"/>
    </source>
</evidence>
<dbReference type="Ensembl" id="ENSLLET00000035763.1">
    <property type="protein sequence ID" value="ENSLLEP00000034454.1"/>
    <property type="gene ID" value="ENSLLEG00000020128.1"/>
</dbReference>
<evidence type="ECO:0000313" key="19">
    <source>
        <dbReference type="Proteomes" id="UP000694569"/>
    </source>
</evidence>
<keyword evidence="7" id="KW-0653">Protein transport</keyword>
<dbReference type="FunFam" id="1.25.40.510:FF:000001">
    <property type="entry name" value="Nucleoporin GLE1 isoform 1"/>
    <property type="match status" value="1"/>
</dbReference>
<evidence type="ECO:0000256" key="9">
    <source>
        <dbReference type="ARBA" id="ARBA00023054"/>
    </source>
</evidence>
<comment type="similarity">
    <text evidence="3">Belongs to the GLE1 family.</text>
</comment>
<sequence>EPGFRMSRLPVTSDVSMRRHCSSHLQLLSLRLREAEQQRQQELERVRQEEGRERMRRLCSLQQEALQLIQQIEVDYKQQGSLRLDLSAYSDRGNQICGILSNIVRSSSESGFPSQEDVSMGERSLQEMRALVSSMQREAAAAEEKRKAEEAAAAKVKQRQAEMQQQQDKAQTPVVGRFHWRVYVVEVTNFYFNNPTVLCQQTKKVKAELQRAVTIPVSQISTGPASLLREIFEKLNSFLLGKQMTSSGQKVSVTQHPQGMEFACYRLAEKFVKQGEEEVASHHKAAFHIAAVASGIWEAHPRVGELFLAHLHKKCPYAVPFYPAYKEGTPFEEYQRLLGYRVEDSVAEQQDIFLKRMSGMIRLYAAIIQIRWPFGTQQSHPHGLNHGWTWMAQTLNMEPLVDVTATLLFDFLEVCGNALLKQYQGQFWKMLRLLKDEYLPRIERITSDAQMGSLTRLKFLLEVRILNIQGTDHMKKRMYVCMSHASNSENCFPELMCYISHMQQGTLGRTCK</sequence>
<evidence type="ECO:0000313" key="18">
    <source>
        <dbReference type="Ensembl" id="ENSLLEP00000034454.1"/>
    </source>
</evidence>
<keyword evidence="5" id="KW-0963">Cytoplasm</keyword>
<dbReference type="PANTHER" id="PTHR12960">
    <property type="entry name" value="GLE-1-RELATED"/>
    <property type="match status" value="1"/>
</dbReference>
<evidence type="ECO:0000256" key="14">
    <source>
        <dbReference type="ARBA" id="ARBA00029983"/>
    </source>
</evidence>
<evidence type="ECO:0000256" key="8">
    <source>
        <dbReference type="ARBA" id="ARBA00023010"/>
    </source>
</evidence>
<dbReference type="Gene3D" id="1.25.40.510">
    <property type="entry name" value="GLE1-like"/>
    <property type="match status" value="1"/>
</dbReference>
<dbReference type="GO" id="GO:0031369">
    <property type="term" value="F:translation initiation factor binding"/>
    <property type="evidence" value="ECO:0007669"/>
    <property type="project" value="TreeGrafter"/>
</dbReference>
<evidence type="ECO:0000256" key="17">
    <source>
        <dbReference type="SAM" id="Coils"/>
    </source>
</evidence>
<dbReference type="PANTHER" id="PTHR12960:SF0">
    <property type="entry name" value="MRNA EXPORT FACTOR GLE1"/>
    <property type="match status" value="1"/>
</dbReference>
<evidence type="ECO:0000256" key="16">
    <source>
        <dbReference type="ARBA" id="ARBA00031503"/>
    </source>
</evidence>
<evidence type="ECO:0000256" key="10">
    <source>
        <dbReference type="ARBA" id="ARBA00023132"/>
    </source>
</evidence>
<dbReference type="InterPro" id="IPR012476">
    <property type="entry name" value="GLE1"/>
</dbReference>
<accession>A0A8C5Q8W5</accession>
<protein>
    <recommendedName>
        <fullName evidence="13">mRNA export factor GLE1</fullName>
    </recommendedName>
    <alternativeName>
        <fullName evidence="15">GLE1 RNA export mediator</fullName>
    </alternativeName>
    <alternativeName>
        <fullName evidence="16">GLE1-like protein</fullName>
    </alternativeName>
    <alternativeName>
        <fullName evidence="14">Nucleoporin GLE1</fullName>
    </alternativeName>
</protein>
<dbReference type="GO" id="GO:0000822">
    <property type="term" value="F:inositol hexakisphosphate binding"/>
    <property type="evidence" value="ECO:0007669"/>
    <property type="project" value="TreeGrafter"/>
</dbReference>
<keyword evidence="8" id="KW-0811">Translocation</keyword>
<dbReference type="InterPro" id="IPR038506">
    <property type="entry name" value="GLE1-like_sf"/>
</dbReference>
<keyword evidence="6" id="KW-0509">mRNA transport</keyword>
<feature type="coiled-coil region" evidence="17">
    <location>
        <begin position="125"/>
        <end position="166"/>
    </location>
</feature>
<evidence type="ECO:0000256" key="2">
    <source>
        <dbReference type="ARBA" id="ARBA00004567"/>
    </source>
</evidence>
<keyword evidence="9 17" id="KW-0175">Coiled coil</keyword>
<evidence type="ECO:0000256" key="12">
    <source>
        <dbReference type="ARBA" id="ARBA00024680"/>
    </source>
</evidence>
<dbReference type="GO" id="GO:0015031">
    <property type="term" value="P:protein transport"/>
    <property type="evidence" value="ECO:0007669"/>
    <property type="project" value="UniProtKB-KW"/>
</dbReference>
<dbReference type="GO" id="GO:0044614">
    <property type="term" value="C:nuclear pore cytoplasmic filaments"/>
    <property type="evidence" value="ECO:0007669"/>
    <property type="project" value="TreeGrafter"/>
</dbReference>
<reference evidence="18" key="1">
    <citation type="submission" date="2025-08" db="UniProtKB">
        <authorList>
            <consortium name="Ensembl"/>
        </authorList>
    </citation>
    <scope>IDENTIFICATION</scope>
</reference>
<reference evidence="18" key="2">
    <citation type="submission" date="2025-09" db="UniProtKB">
        <authorList>
            <consortium name="Ensembl"/>
        </authorList>
    </citation>
    <scope>IDENTIFICATION</scope>
</reference>
<evidence type="ECO:0000256" key="13">
    <source>
        <dbReference type="ARBA" id="ARBA00026227"/>
    </source>
</evidence>
<evidence type="ECO:0000256" key="11">
    <source>
        <dbReference type="ARBA" id="ARBA00023242"/>
    </source>
</evidence>
<gene>
    <name evidence="18" type="primary">GLE1</name>
</gene>
<evidence type="ECO:0000256" key="7">
    <source>
        <dbReference type="ARBA" id="ARBA00022927"/>
    </source>
</evidence>
<keyword evidence="19" id="KW-1185">Reference proteome</keyword>